<reference evidence="1" key="1">
    <citation type="submission" date="2020-11" db="EMBL/GenBank/DDBJ databases">
        <authorList>
            <person name="Tran Van P."/>
        </authorList>
    </citation>
    <scope>NUCLEOTIDE SEQUENCE</scope>
</reference>
<evidence type="ECO:0000313" key="1">
    <source>
        <dbReference type="EMBL" id="CAD7439874.1"/>
    </source>
</evidence>
<accession>A0A7R9HY50</accession>
<gene>
    <name evidence="1" type="ORF">TBIB3V08_LOCUS2418</name>
</gene>
<dbReference type="EMBL" id="OD564811">
    <property type="protein sequence ID" value="CAD7439874.1"/>
    <property type="molecule type" value="Genomic_DNA"/>
</dbReference>
<name>A0A7R9HY50_9NEOP</name>
<protein>
    <submittedName>
        <fullName evidence="1">Uncharacterized protein</fullName>
    </submittedName>
</protein>
<proteinExistence type="predicted"/>
<sequence>MLSSITEDREISVGLIRVSDLAIGMLKVSNRAHRLLNEGRWTERKKEGLFSESMGMAPLQPVLPTLQQHSSLVTTSSSTIQVGSTWTNSGSLNIDIDNLSISGVRGGSKAVGSGLPMNQLPGNIPTSPLHSQPTGVPPLRPQTTPTPITHAAFFPAFN</sequence>
<dbReference type="AlphaFoldDB" id="A0A7R9HY50"/>
<organism evidence="1">
    <name type="scientific">Timema bartmani</name>
    <dbReference type="NCBI Taxonomy" id="61472"/>
    <lineage>
        <taxon>Eukaryota</taxon>
        <taxon>Metazoa</taxon>
        <taxon>Ecdysozoa</taxon>
        <taxon>Arthropoda</taxon>
        <taxon>Hexapoda</taxon>
        <taxon>Insecta</taxon>
        <taxon>Pterygota</taxon>
        <taxon>Neoptera</taxon>
        <taxon>Polyneoptera</taxon>
        <taxon>Phasmatodea</taxon>
        <taxon>Timematodea</taxon>
        <taxon>Timematoidea</taxon>
        <taxon>Timematidae</taxon>
        <taxon>Timema</taxon>
    </lineage>
</organism>